<comment type="catalytic activity">
    <reaction evidence="4">
        <text>L-alanine = D-alanine</text>
        <dbReference type="Rhea" id="RHEA:20249"/>
        <dbReference type="ChEBI" id="CHEBI:57416"/>
        <dbReference type="ChEBI" id="CHEBI:57972"/>
        <dbReference type="EC" id="5.1.1.1"/>
    </reaction>
</comment>
<gene>
    <name evidence="6" type="ORF">OS145_03100</name>
</gene>
<name>A0ABP2CX77_9GAMM</name>
<dbReference type="InterPro" id="IPR029066">
    <property type="entry name" value="PLP-binding_barrel"/>
</dbReference>
<comment type="cofactor">
    <cofactor evidence="1 4">
        <name>pyridoxal 5'-phosphate</name>
        <dbReference type="ChEBI" id="CHEBI:597326"/>
    </cofactor>
</comment>
<dbReference type="EMBL" id="AAMX01000001">
    <property type="protein sequence ID" value="EAQ33322.1"/>
    <property type="molecule type" value="Genomic_DNA"/>
</dbReference>
<comment type="function">
    <text evidence="4">Catalyzes the interconversion of L-alanine and D-alanine. May also act on other amino acids.</text>
</comment>
<dbReference type="PRINTS" id="PR00992">
    <property type="entry name" value="ALARACEMASE"/>
</dbReference>
<dbReference type="Gene3D" id="2.40.37.10">
    <property type="entry name" value="Lyase, Ornithine Decarboxylase, Chain A, domain 1"/>
    <property type="match status" value="1"/>
</dbReference>
<evidence type="ECO:0000256" key="2">
    <source>
        <dbReference type="ARBA" id="ARBA00022898"/>
    </source>
</evidence>
<dbReference type="InterPro" id="IPR001608">
    <property type="entry name" value="Ala_racemase_N"/>
</dbReference>
<comment type="similarity">
    <text evidence="4">Belongs to the alanine racemase family.</text>
</comment>
<dbReference type="Pfam" id="PF01168">
    <property type="entry name" value="Ala_racemase_N"/>
    <property type="match status" value="1"/>
</dbReference>
<dbReference type="InterPro" id="IPR020622">
    <property type="entry name" value="Ala_racemase_pyridoxalP-BS"/>
</dbReference>
<feature type="active site" description="Proton acceptor; specific for L-alanine" evidence="4">
    <location>
        <position position="280"/>
    </location>
</feature>
<dbReference type="CDD" id="cd06827">
    <property type="entry name" value="PLPDE_III_AR_proteobact"/>
    <property type="match status" value="1"/>
</dbReference>
<dbReference type="EC" id="5.1.1.1" evidence="4"/>
<keyword evidence="3 4" id="KW-0413">Isomerase</keyword>
<dbReference type="PROSITE" id="PS00395">
    <property type="entry name" value="ALANINE_RACEMASE"/>
    <property type="match status" value="1"/>
</dbReference>
<dbReference type="InterPro" id="IPR011079">
    <property type="entry name" value="Ala_racemase_C"/>
</dbReference>
<dbReference type="PANTHER" id="PTHR30511">
    <property type="entry name" value="ALANINE RACEMASE"/>
    <property type="match status" value="1"/>
</dbReference>
<dbReference type="SUPFAM" id="SSF50621">
    <property type="entry name" value="Alanine racemase C-terminal domain-like"/>
    <property type="match status" value="1"/>
</dbReference>
<evidence type="ECO:0000313" key="6">
    <source>
        <dbReference type="EMBL" id="EAQ33322.1"/>
    </source>
</evidence>
<proteinExistence type="inferred from homology"/>
<dbReference type="HAMAP" id="MF_01201">
    <property type="entry name" value="Ala_racemase"/>
    <property type="match status" value="1"/>
</dbReference>
<feature type="modified residue" description="N6-(pyridoxal phosphate)lysine" evidence="4">
    <location>
        <position position="52"/>
    </location>
</feature>
<reference evidence="6 7" key="1">
    <citation type="submission" date="2006-01" db="EMBL/GenBank/DDBJ databases">
        <authorList>
            <person name="Brettar I."/>
            <person name="Hofle M."/>
            <person name="Ferriera S."/>
            <person name="Johnson J."/>
            <person name="Kravitz S."/>
            <person name="Halpern A."/>
            <person name="Remington K."/>
            <person name="Beeson K."/>
            <person name="Tran B."/>
            <person name="Rogers Y.-H."/>
            <person name="Friedman R."/>
            <person name="Venter J.C."/>
        </authorList>
    </citation>
    <scope>NUCLEOTIDE SEQUENCE [LARGE SCALE GENOMIC DNA]</scope>
    <source>
        <strain evidence="6 7">OS145</strain>
    </source>
</reference>
<dbReference type="Gene3D" id="3.20.20.10">
    <property type="entry name" value="Alanine racemase"/>
    <property type="match status" value="1"/>
</dbReference>
<protein>
    <recommendedName>
        <fullName evidence="4">Alanine racemase</fullName>
        <ecNumber evidence="4">5.1.1.1</ecNumber>
    </recommendedName>
</protein>
<evidence type="ECO:0000256" key="1">
    <source>
        <dbReference type="ARBA" id="ARBA00001933"/>
    </source>
</evidence>
<comment type="pathway">
    <text evidence="4">Amino-acid biosynthesis; D-alanine biosynthesis; D-alanine from L-alanine: step 1/1.</text>
</comment>
<dbReference type="SUPFAM" id="SSF51419">
    <property type="entry name" value="PLP-binding barrel"/>
    <property type="match status" value="1"/>
</dbReference>
<evidence type="ECO:0000256" key="4">
    <source>
        <dbReference type="HAMAP-Rule" id="MF_01201"/>
    </source>
</evidence>
<dbReference type="NCBIfam" id="TIGR00492">
    <property type="entry name" value="alr"/>
    <property type="match status" value="1"/>
</dbReference>
<dbReference type="SMART" id="SM01005">
    <property type="entry name" value="Ala_racemase_C"/>
    <property type="match status" value="1"/>
</dbReference>
<dbReference type="Proteomes" id="UP000016543">
    <property type="component" value="Unassembled WGS sequence"/>
</dbReference>
<organism evidence="6 7">
    <name type="scientific">Idiomarina baltica OS145</name>
    <dbReference type="NCBI Taxonomy" id="314276"/>
    <lineage>
        <taxon>Bacteria</taxon>
        <taxon>Pseudomonadati</taxon>
        <taxon>Pseudomonadota</taxon>
        <taxon>Gammaproteobacteria</taxon>
        <taxon>Alteromonadales</taxon>
        <taxon>Idiomarinaceae</taxon>
        <taxon>Idiomarina</taxon>
    </lineage>
</organism>
<dbReference type="InterPro" id="IPR009006">
    <property type="entry name" value="Ala_racemase/Decarboxylase_C"/>
</dbReference>
<feature type="binding site" evidence="4">
    <location>
        <position position="328"/>
    </location>
    <ligand>
        <name>substrate</name>
    </ligand>
</feature>
<evidence type="ECO:0000313" key="7">
    <source>
        <dbReference type="Proteomes" id="UP000016543"/>
    </source>
</evidence>
<dbReference type="PANTHER" id="PTHR30511:SF0">
    <property type="entry name" value="ALANINE RACEMASE, CATABOLIC-RELATED"/>
    <property type="match status" value="1"/>
</dbReference>
<comment type="caution">
    <text evidence="6">The sequence shown here is derived from an EMBL/GenBank/DDBJ whole genome shotgun (WGS) entry which is preliminary data.</text>
</comment>
<dbReference type="InterPro" id="IPR000821">
    <property type="entry name" value="Ala_racemase"/>
</dbReference>
<sequence length="384" mass="42605">MFAIIYLFELWIACMSQPHRQTRARILLTNLRDNAKQLKSYIDQQPMLGVIKADGYGHGATEVAHAITDYVEKYAVAFIDEAIALRGSGIDKPIVILQGVYSTEDWLLCAEQQFEPVIHNAQQIDCLSEITSEANRVNVWLKQDSGMHRLGFFADDVEGAVGQLRAHALINQIVLMTHFAEADNPESPLTAIQLERFYAVLHAVRDKIDGVSVANSAFMLGDDVLDAMGLTKWFRAGIALYGQNPSQADLTDNVELKPTMALEAPVIALRIIQPGETVGYGSRWRAQRESRIATVAIGYADGYPRSLPDGTPMIINGQVGCLVGRISMDMITVDVTDIEGIELGDNVELWGEQLPIQVIADQARTITYELFAQVTRRVPRVYED</sequence>
<accession>A0ABP2CX77</accession>
<evidence type="ECO:0000259" key="5">
    <source>
        <dbReference type="SMART" id="SM01005"/>
    </source>
</evidence>
<evidence type="ECO:0000256" key="3">
    <source>
        <dbReference type="ARBA" id="ARBA00023235"/>
    </source>
</evidence>
<feature type="active site" description="Proton acceptor; specific for D-alanine" evidence="4">
    <location>
        <position position="52"/>
    </location>
</feature>
<feature type="domain" description="Alanine racemase C-terminal" evidence="5">
    <location>
        <begin position="259"/>
        <end position="383"/>
    </location>
</feature>
<feature type="binding site" evidence="4">
    <location>
        <position position="149"/>
    </location>
    <ligand>
        <name>substrate</name>
    </ligand>
</feature>
<dbReference type="Pfam" id="PF00842">
    <property type="entry name" value="Ala_racemase_C"/>
    <property type="match status" value="1"/>
</dbReference>
<keyword evidence="2 4" id="KW-0663">Pyridoxal phosphate</keyword>
<keyword evidence="7" id="KW-1185">Reference proteome</keyword>